<feature type="compositionally biased region" description="Low complexity" evidence="1">
    <location>
        <begin position="74"/>
        <end position="88"/>
    </location>
</feature>
<gene>
    <name evidence="2" type="ORF">I206_02209</name>
</gene>
<organism evidence="2">
    <name type="scientific">Kwoniella pini CBS 10737</name>
    <dbReference type="NCBI Taxonomy" id="1296096"/>
    <lineage>
        <taxon>Eukaryota</taxon>
        <taxon>Fungi</taxon>
        <taxon>Dikarya</taxon>
        <taxon>Basidiomycota</taxon>
        <taxon>Agaricomycotina</taxon>
        <taxon>Tremellomycetes</taxon>
        <taxon>Tremellales</taxon>
        <taxon>Cryptococcaceae</taxon>
        <taxon>Kwoniella</taxon>
    </lineage>
</organism>
<evidence type="ECO:0000256" key="1">
    <source>
        <dbReference type="SAM" id="MobiDB-lite"/>
    </source>
</evidence>
<reference evidence="2" key="2">
    <citation type="submission" date="2016-07" db="EMBL/GenBank/DDBJ databases">
        <title>Evolution of pathogenesis and genome organization in the Tremellales.</title>
        <authorList>
            <person name="Cuomo C."/>
            <person name="Litvintseva A."/>
            <person name="Heitman J."/>
            <person name="Chen Y."/>
            <person name="Sun S."/>
            <person name="Springer D."/>
            <person name="Dromer F."/>
            <person name="Young S."/>
            <person name="Zeng Q."/>
            <person name="Chapman S."/>
            <person name="Gujja S."/>
            <person name="Saif S."/>
            <person name="Birren B."/>
        </authorList>
    </citation>
    <scope>NUCLEOTIDE SEQUENCE</scope>
    <source>
        <strain evidence="2">CBS 10737</strain>
    </source>
</reference>
<feature type="compositionally biased region" description="Polar residues" evidence="1">
    <location>
        <begin position="159"/>
        <end position="169"/>
    </location>
</feature>
<feature type="compositionally biased region" description="Polar residues" evidence="1">
    <location>
        <begin position="24"/>
        <end position="42"/>
    </location>
</feature>
<dbReference type="RefSeq" id="XP_019012714.2">
    <property type="nucleotide sequence ID" value="XM_019153974.2"/>
</dbReference>
<dbReference type="KEGG" id="kpin:30170578"/>
<evidence type="ECO:0000313" key="2">
    <source>
        <dbReference type="EMBL" id="OCF51495.1"/>
    </source>
</evidence>
<accession>A0A1B9I7F7</accession>
<dbReference type="AlphaFoldDB" id="A0A1B9I7F7"/>
<sequence length="241" mass="27247">MFCETTSRPQSPFLNPSPHIHLPQSHNHLHQSYNTPQQSNTRQFFTSPTTSNNFNSSQSTPIPNLPCIQQIGQSISMPSTPYASSSSSTRPNIQHRITSIGGGGGQSSKHNKKLIGSTNQKQKNVQMSLELKVEKAKGFHSFFVPLCKNLPPAPPCSPVNGQNHLQPKKQQQQQQQQHQQQNDNLPINPNLNMMEIDYFGSWNKSKIHDTWVEDITNTFNQPPEKNWDNGIEEGMEVDFHR</sequence>
<dbReference type="OrthoDB" id="2596611at2759"/>
<feature type="compositionally biased region" description="Low complexity" evidence="1">
    <location>
        <begin position="170"/>
        <end position="181"/>
    </location>
</feature>
<dbReference type="EMBL" id="KV700115">
    <property type="protein sequence ID" value="OCF51495.1"/>
    <property type="molecule type" value="Genomic_DNA"/>
</dbReference>
<name>A0A1B9I7F7_9TREE</name>
<protein>
    <submittedName>
        <fullName evidence="2">Uncharacterized protein</fullName>
    </submittedName>
</protein>
<feature type="compositionally biased region" description="Low complexity" evidence="1">
    <location>
        <begin position="43"/>
        <end position="61"/>
    </location>
</feature>
<feature type="region of interest" description="Disordered" evidence="1">
    <location>
        <begin position="155"/>
        <end position="188"/>
    </location>
</feature>
<dbReference type="GeneID" id="30170578"/>
<feature type="region of interest" description="Disordered" evidence="1">
    <location>
        <begin position="1"/>
        <end position="110"/>
    </location>
</feature>
<feature type="compositionally biased region" description="Polar residues" evidence="1">
    <location>
        <begin position="1"/>
        <end position="14"/>
    </location>
</feature>
<reference evidence="2" key="1">
    <citation type="submission" date="2013-07" db="EMBL/GenBank/DDBJ databases">
        <title>The Genome Sequence of Cryptococcus pinus CBS10737.</title>
        <authorList>
            <consortium name="The Broad Institute Genome Sequencing Platform"/>
            <person name="Cuomo C."/>
            <person name="Litvintseva A."/>
            <person name="Chen Y."/>
            <person name="Heitman J."/>
            <person name="Sun S."/>
            <person name="Springer D."/>
            <person name="Dromer F."/>
            <person name="Young S.K."/>
            <person name="Zeng Q."/>
            <person name="Gargeya S."/>
            <person name="Fitzgerald M."/>
            <person name="Abouelleil A."/>
            <person name="Alvarado L."/>
            <person name="Berlin A.M."/>
            <person name="Chapman S.B."/>
            <person name="Dewar J."/>
            <person name="Goldberg J."/>
            <person name="Griggs A."/>
            <person name="Gujja S."/>
            <person name="Hansen M."/>
            <person name="Howarth C."/>
            <person name="Imamovic A."/>
            <person name="Larimer J."/>
            <person name="McCowan C."/>
            <person name="Murphy C."/>
            <person name="Pearson M."/>
            <person name="Priest M."/>
            <person name="Roberts A."/>
            <person name="Saif S."/>
            <person name="Shea T."/>
            <person name="Sykes S."/>
            <person name="Wortman J."/>
            <person name="Nusbaum C."/>
            <person name="Birren B."/>
        </authorList>
    </citation>
    <scope>NUCLEOTIDE SEQUENCE [LARGE SCALE GENOMIC DNA]</scope>
    <source>
        <strain evidence="2">CBS 10737</strain>
    </source>
</reference>
<proteinExistence type="predicted"/>